<dbReference type="InterPro" id="IPR015422">
    <property type="entry name" value="PyrdxlP-dep_Trfase_small"/>
</dbReference>
<gene>
    <name evidence="13" type="ORF">SAMN05192570_0298</name>
</gene>
<evidence type="ECO:0000313" key="13">
    <source>
        <dbReference type="EMBL" id="SFS29913.1"/>
    </source>
</evidence>
<evidence type="ECO:0000256" key="4">
    <source>
        <dbReference type="ARBA" id="ARBA00022679"/>
    </source>
</evidence>
<comment type="catalytic activity">
    <reaction evidence="7">
        <text>GDP-alpha-D-perosamine + 2-oxoglutarate = GDP-4-dehydro-alpha-D-rhamnose + L-glutamate</text>
        <dbReference type="Rhea" id="RHEA:36779"/>
        <dbReference type="ChEBI" id="CHEBI:16810"/>
        <dbReference type="ChEBI" id="CHEBI:29985"/>
        <dbReference type="ChEBI" id="CHEBI:57964"/>
        <dbReference type="ChEBI" id="CHEBI:73996"/>
        <dbReference type="EC" id="2.6.1.102"/>
    </reaction>
</comment>
<proteinExistence type="inferred from homology"/>
<keyword evidence="5 11" id="KW-0663">Pyridoxal phosphate</keyword>
<evidence type="ECO:0000256" key="12">
    <source>
        <dbReference type="RuleBase" id="RU004508"/>
    </source>
</evidence>
<evidence type="ECO:0000256" key="8">
    <source>
        <dbReference type="ARBA" id="ARBA00066317"/>
    </source>
</evidence>
<dbReference type="AlphaFoldDB" id="A0A1I6NPU1"/>
<dbReference type="InterPro" id="IPR026385">
    <property type="entry name" value="LegC-like"/>
</dbReference>
<dbReference type="SUPFAM" id="SSF53383">
    <property type="entry name" value="PLP-dependent transferases"/>
    <property type="match status" value="1"/>
</dbReference>
<comment type="cofactor">
    <cofactor evidence="1">
        <name>pyridoxal 5'-phosphate</name>
        <dbReference type="ChEBI" id="CHEBI:597326"/>
    </cofactor>
</comment>
<dbReference type="GO" id="GO:0000271">
    <property type="term" value="P:polysaccharide biosynthetic process"/>
    <property type="evidence" value="ECO:0007669"/>
    <property type="project" value="TreeGrafter"/>
</dbReference>
<dbReference type="GO" id="GO:0102933">
    <property type="term" value="F:GDP-4-dehydro-6-deoxy-D-mannose-4-aminotransferase activity"/>
    <property type="evidence" value="ECO:0007669"/>
    <property type="project" value="UniProtKB-EC"/>
</dbReference>
<evidence type="ECO:0000256" key="6">
    <source>
        <dbReference type="ARBA" id="ARBA00037999"/>
    </source>
</evidence>
<feature type="modified residue" description="N6-(pyridoxal phosphate)lysine" evidence="11">
    <location>
        <position position="218"/>
    </location>
</feature>
<reference evidence="14" key="1">
    <citation type="submission" date="2016-10" db="EMBL/GenBank/DDBJ databases">
        <authorList>
            <person name="Varghese N."/>
            <person name="Submissions S."/>
        </authorList>
    </citation>
    <scope>NUCLEOTIDE SEQUENCE [LARGE SCALE GENOMIC DNA]</scope>
    <source>
        <strain evidence="14">CGMCC 1.10683</strain>
    </source>
</reference>
<dbReference type="Pfam" id="PF01041">
    <property type="entry name" value="DegT_DnrJ_EryC1"/>
    <property type="match status" value="1"/>
</dbReference>
<evidence type="ECO:0000256" key="3">
    <source>
        <dbReference type="ARBA" id="ARBA00022576"/>
    </source>
</evidence>
<accession>A0A1I6NPU1</accession>
<feature type="active site" description="Proton acceptor" evidence="10">
    <location>
        <position position="218"/>
    </location>
</feature>
<organism evidence="13 14">
    <name type="scientific">Brevundimonas viscosa</name>
    <dbReference type="NCBI Taxonomy" id="871741"/>
    <lineage>
        <taxon>Bacteria</taxon>
        <taxon>Pseudomonadati</taxon>
        <taxon>Pseudomonadota</taxon>
        <taxon>Alphaproteobacteria</taxon>
        <taxon>Caulobacterales</taxon>
        <taxon>Caulobacteraceae</taxon>
        <taxon>Brevundimonas</taxon>
    </lineage>
</organism>
<evidence type="ECO:0000256" key="1">
    <source>
        <dbReference type="ARBA" id="ARBA00001933"/>
    </source>
</evidence>
<evidence type="ECO:0000256" key="2">
    <source>
        <dbReference type="ARBA" id="ARBA00005125"/>
    </source>
</evidence>
<dbReference type="EC" id="2.6.1.102" evidence="8"/>
<dbReference type="Gene3D" id="3.90.1150.10">
    <property type="entry name" value="Aspartate Aminotransferase, domain 1"/>
    <property type="match status" value="1"/>
</dbReference>
<keyword evidence="4" id="KW-0808">Transferase</keyword>
<evidence type="ECO:0000256" key="11">
    <source>
        <dbReference type="PIRSR" id="PIRSR000390-2"/>
    </source>
</evidence>
<dbReference type="GO" id="GO:0030170">
    <property type="term" value="F:pyridoxal phosphate binding"/>
    <property type="evidence" value="ECO:0007669"/>
    <property type="project" value="TreeGrafter"/>
</dbReference>
<dbReference type="STRING" id="871741.SAMN05192570_0298"/>
<dbReference type="CDD" id="cd00616">
    <property type="entry name" value="AHBA_syn"/>
    <property type="match status" value="1"/>
</dbReference>
<dbReference type="Proteomes" id="UP000198788">
    <property type="component" value="Unassembled WGS sequence"/>
</dbReference>
<name>A0A1I6NPU1_9CAUL</name>
<evidence type="ECO:0000256" key="7">
    <source>
        <dbReference type="ARBA" id="ARBA00051587"/>
    </source>
</evidence>
<dbReference type="OrthoDB" id="9768668at2"/>
<comment type="similarity">
    <text evidence="6 12">Belongs to the DegT/DnrJ/EryC1 family.</text>
</comment>
<dbReference type="PANTHER" id="PTHR30244">
    <property type="entry name" value="TRANSAMINASE"/>
    <property type="match status" value="1"/>
</dbReference>
<dbReference type="FunFam" id="3.40.640.10:FF:000090">
    <property type="entry name" value="Pyridoxal phosphate-dependent aminotransferase"/>
    <property type="match status" value="1"/>
</dbReference>
<evidence type="ECO:0000256" key="10">
    <source>
        <dbReference type="PIRSR" id="PIRSR000390-1"/>
    </source>
</evidence>
<dbReference type="InterPro" id="IPR015424">
    <property type="entry name" value="PyrdxlP-dep_Trfase"/>
</dbReference>
<protein>
    <recommendedName>
        <fullName evidence="9">GDP-perosamine synthase</fullName>
        <ecNumber evidence="8">2.6.1.102</ecNumber>
    </recommendedName>
</protein>
<dbReference type="InterPro" id="IPR015421">
    <property type="entry name" value="PyrdxlP-dep_Trfase_major"/>
</dbReference>
<dbReference type="EMBL" id="FOZV01000001">
    <property type="protein sequence ID" value="SFS29913.1"/>
    <property type="molecule type" value="Genomic_DNA"/>
</dbReference>
<dbReference type="InterPro" id="IPR000653">
    <property type="entry name" value="DegT/StrS_aminotransferase"/>
</dbReference>
<dbReference type="RefSeq" id="WP_092306099.1">
    <property type="nucleotide sequence ID" value="NZ_FOZV01000001.1"/>
</dbReference>
<evidence type="ECO:0000256" key="5">
    <source>
        <dbReference type="ARBA" id="ARBA00022898"/>
    </source>
</evidence>
<dbReference type="PIRSF" id="PIRSF000390">
    <property type="entry name" value="PLP_StrS"/>
    <property type="match status" value="1"/>
</dbReference>
<comment type="pathway">
    <text evidence="2">Bacterial outer membrane biogenesis; LPS O-antigen biosynthesis.</text>
</comment>
<evidence type="ECO:0000313" key="14">
    <source>
        <dbReference type="Proteomes" id="UP000198788"/>
    </source>
</evidence>
<evidence type="ECO:0000256" key="9">
    <source>
        <dbReference type="ARBA" id="ARBA00074221"/>
    </source>
</evidence>
<dbReference type="Gene3D" id="3.40.640.10">
    <property type="entry name" value="Type I PLP-dependent aspartate aminotransferase-like (Major domain)"/>
    <property type="match status" value="1"/>
</dbReference>
<dbReference type="NCBIfam" id="TIGR04181">
    <property type="entry name" value="NHT_00031"/>
    <property type="match status" value="1"/>
</dbReference>
<sequence>MGGLVEQIVEAVRSVVPPCAAPAPLHAPEFRGAEKAYLADCIDSGWVSSVGAYVDRFERELAALTGAARAVAVVNGTAALDVCLRLAGVQPGDEVLVPTLTFVATANAVAYRGATPHFVDSEGLTLGVDPYRLDAYLDRIARVTDGACVNRRTGAPIRALVAMHVFGHPCDIDGLVEVANRWRLVLVEDAAEALGSRWRGRHAGTFGRLGALSFNGNKIVTTGGGGAVVTDDPELGRRAKHLTTTAKVPHAWAFDHDEIGWNYRLPNLNAALGCAQLDQLDGMIARKARLAGSYAAAFAGLEGVSMLTPREGAEVNHWLNALILDKPDMAVRDAALETLNAAGFGARPLWTLMHRLPMYAGCPRDELPVAAALAARVINLPSSAALADA</sequence>
<dbReference type="PANTHER" id="PTHR30244:SF30">
    <property type="entry name" value="BLR5990 PROTEIN"/>
    <property type="match status" value="1"/>
</dbReference>
<keyword evidence="14" id="KW-1185">Reference proteome</keyword>
<keyword evidence="3" id="KW-0032">Aminotransferase</keyword>